<feature type="compositionally biased region" description="Polar residues" evidence="1">
    <location>
        <begin position="507"/>
        <end position="519"/>
    </location>
</feature>
<feature type="compositionally biased region" description="Low complexity" evidence="1">
    <location>
        <begin position="484"/>
        <end position="499"/>
    </location>
</feature>
<feature type="region of interest" description="Disordered" evidence="1">
    <location>
        <begin position="153"/>
        <end position="196"/>
    </location>
</feature>
<evidence type="ECO:0000313" key="3">
    <source>
        <dbReference type="Proteomes" id="UP001151760"/>
    </source>
</evidence>
<organism evidence="2 3">
    <name type="scientific">Tanacetum coccineum</name>
    <dbReference type="NCBI Taxonomy" id="301880"/>
    <lineage>
        <taxon>Eukaryota</taxon>
        <taxon>Viridiplantae</taxon>
        <taxon>Streptophyta</taxon>
        <taxon>Embryophyta</taxon>
        <taxon>Tracheophyta</taxon>
        <taxon>Spermatophyta</taxon>
        <taxon>Magnoliopsida</taxon>
        <taxon>eudicotyledons</taxon>
        <taxon>Gunneridae</taxon>
        <taxon>Pentapetalae</taxon>
        <taxon>asterids</taxon>
        <taxon>campanulids</taxon>
        <taxon>Asterales</taxon>
        <taxon>Asteraceae</taxon>
        <taxon>Asteroideae</taxon>
        <taxon>Anthemideae</taxon>
        <taxon>Anthemidinae</taxon>
        <taxon>Tanacetum</taxon>
    </lineage>
</organism>
<gene>
    <name evidence="2" type="ORF">Tco_1111896</name>
</gene>
<feature type="region of interest" description="Disordered" evidence="1">
    <location>
        <begin position="445"/>
        <end position="519"/>
    </location>
</feature>
<proteinExistence type="predicted"/>
<name>A0ABQ5IQK4_9ASTR</name>
<accession>A0ABQ5IQK4</accession>
<dbReference type="EMBL" id="BQNB010020975">
    <property type="protein sequence ID" value="GJU01558.1"/>
    <property type="molecule type" value="Genomic_DNA"/>
</dbReference>
<feature type="compositionally biased region" description="Basic and acidic residues" evidence="1">
    <location>
        <begin position="164"/>
        <end position="173"/>
    </location>
</feature>
<reference evidence="2" key="1">
    <citation type="journal article" date="2022" name="Int. J. Mol. Sci.">
        <title>Draft Genome of Tanacetum Coccineum: Genomic Comparison of Closely Related Tanacetum-Family Plants.</title>
        <authorList>
            <person name="Yamashiro T."/>
            <person name="Shiraishi A."/>
            <person name="Nakayama K."/>
            <person name="Satake H."/>
        </authorList>
    </citation>
    <scope>NUCLEOTIDE SEQUENCE</scope>
</reference>
<evidence type="ECO:0008006" key="4">
    <source>
        <dbReference type="Google" id="ProtNLM"/>
    </source>
</evidence>
<evidence type="ECO:0000256" key="1">
    <source>
        <dbReference type="SAM" id="MobiDB-lite"/>
    </source>
</evidence>
<comment type="caution">
    <text evidence="2">The sequence shown here is derived from an EMBL/GenBank/DDBJ whole genome shotgun (WGS) entry which is preliminary data.</text>
</comment>
<dbReference type="Proteomes" id="UP001151760">
    <property type="component" value="Unassembled WGS sequence"/>
</dbReference>
<keyword evidence="3" id="KW-1185">Reference proteome</keyword>
<feature type="compositionally biased region" description="Acidic residues" evidence="1">
    <location>
        <begin position="450"/>
        <end position="480"/>
    </location>
</feature>
<feature type="compositionally biased region" description="Basic and acidic residues" evidence="1">
    <location>
        <begin position="186"/>
        <end position="196"/>
    </location>
</feature>
<evidence type="ECO:0000313" key="2">
    <source>
        <dbReference type="EMBL" id="GJU01558.1"/>
    </source>
</evidence>
<protein>
    <recommendedName>
        <fullName evidence="4">Reverse transcriptase Ty1/copia-type domain-containing protein</fullName>
    </recommendedName>
</protein>
<sequence>MGSMLTIRARRFLKNTRRKLDIGNKERIGFDKSKGRGVSIQQSEGHLQGCAGHPDVSIVEKPTIETYEPKIDRKKIDHQYAGYSTNSKAFRVFNSRTRIVEENLHVQFSENTPNIAGSGPNWLFDIDALTKSMKYKPVVEGISIGSAGIRAYSKDSPDAGFKPSGEEEKKDAEDPGNEDSEVPSIEEPRVNQEKDANVNSTKFKDIVYSDDVEDVGAGADDENLDALLLSVQQRTNHKDFQNCMFACFLSQEEPKKVIQALKDLSWIEAMQEELLQFKLQQGFEDPTFPNEVIKVRKGIYGLAFKLPELAYENLVNIFIRQRVSEKEDRYRLLFIRRVKGDNFVSLSVSNVLMGELHSSTRTASDGGRKMGLYKLRQGIRFILRIEHYLLVKTLFFHSKTKHLRLASFIKEIHYGEEAYPDDQDFTQIRMLQICSQKHLISAKDEIGEKDGDDEPFDDDEDNDDTDDEDEEHTEDEEEDEHIASADSSAVPVVDPVPSARDTEAFETDNSAPTPRSPQTMIYFFSNTSL</sequence>
<reference evidence="2" key="2">
    <citation type="submission" date="2022-01" db="EMBL/GenBank/DDBJ databases">
        <authorList>
            <person name="Yamashiro T."/>
            <person name="Shiraishi A."/>
            <person name="Satake H."/>
            <person name="Nakayama K."/>
        </authorList>
    </citation>
    <scope>NUCLEOTIDE SEQUENCE</scope>
</reference>